<evidence type="ECO:0000256" key="6">
    <source>
        <dbReference type="ARBA" id="ARBA00022777"/>
    </source>
</evidence>
<comment type="catalytic activity">
    <reaction evidence="10">
        <text>4-CDP-2-C-methyl-D-erythritol + ATP = 4-CDP-2-C-methyl-D-erythritol 2-phosphate + ADP + H(+)</text>
        <dbReference type="Rhea" id="RHEA:18437"/>
        <dbReference type="ChEBI" id="CHEBI:15378"/>
        <dbReference type="ChEBI" id="CHEBI:30616"/>
        <dbReference type="ChEBI" id="CHEBI:57823"/>
        <dbReference type="ChEBI" id="CHEBI:57919"/>
        <dbReference type="ChEBI" id="CHEBI:456216"/>
        <dbReference type="EC" id="2.7.1.148"/>
    </reaction>
</comment>
<proteinExistence type="inferred from homology"/>
<evidence type="ECO:0000256" key="4">
    <source>
        <dbReference type="ARBA" id="ARBA00022679"/>
    </source>
</evidence>
<feature type="binding site" evidence="10">
    <location>
        <begin position="96"/>
        <end position="106"/>
    </location>
    <ligand>
        <name>ATP</name>
        <dbReference type="ChEBI" id="CHEBI:30616"/>
    </ligand>
</feature>
<dbReference type="InterPro" id="IPR004424">
    <property type="entry name" value="IspE"/>
</dbReference>
<keyword evidence="8 10" id="KW-0414">Isoprene biosynthesis</keyword>
<dbReference type="NCBIfam" id="NF011202">
    <property type="entry name" value="PRK14608.1"/>
    <property type="match status" value="1"/>
</dbReference>
<dbReference type="InterPro" id="IPR020568">
    <property type="entry name" value="Ribosomal_Su5_D2-typ_SF"/>
</dbReference>
<dbReference type="InterPro" id="IPR014721">
    <property type="entry name" value="Ribsml_uS5_D2-typ_fold_subgr"/>
</dbReference>
<dbReference type="PANTHER" id="PTHR43527:SF2">
    <property type="entry name" value="4-DIPHOSPHOCYTIDYL-2-C-METHYL-D-ERYTHRITOL KINASE, CHLOROPLASTIC"/>
    <property type="match status" value="1"/>
</dbReference>
<dbReference type="Pfam" id="PF08544">
    <property type="entry name" value="GHMP_kinases_C"/>
    <property type="match status" value="1"/>
</dbReference>
<dbReference type="PANTHER" id="PTHR43527">
    <property type="entry name" value="4-DIPHOSPHOCYTIDYL-2-C-METHYL-D-ERYTHRITOL KINASE, CHLOROPLASTIC"/>
    <property type="match status" value="1"/>
</dbReference>
<dbReference type="Pfam" id="PF00288">
    <property type="entry name" value="GHMP_kinases_N"/>
    <property type="match status" value="1"/>
</dbReference>
<keyword evidence="14" id="KW-1185">Reference proteome</keyword>
<feature type="active site" evidence="10">
    <location>
        <position position="10"/>
    </location>
</feature>
<evidence type="ECO:0000256" key="2">
    <source>
        <dbReference type="ARBA" id="ARBA00012052"/>
    </source>
</evidence>
<evidence type="ECO:0000259" key="11">
    <source>
        <dbReference type="Pfam" id="PF00288"/>
    </source>
</evidence>
<evidence type="ECO:0000313" key="14">
    <source>
        <dbReference type="Proteomes" id="UP000245390"/>
    </source>
</evidence>
<dbReference type="InterPro" id="IPR006204">
    <property type="entry name" value="GHMP_kinase_N_dom"/>
</dbReference>
<accession>A0A316G7M3</accession>
<gene>
    <name evidence="10" type="primary">ispE</name>
    <name evidence="13" type="ORF">C8D95_104305</name>
</gene>
<feature type="domain" description="GHMP kinase C-terminal" evidence="12">
    <location>
        <begin position="204"/>
        <end position="275"/>
    </location>
</feature>
<reference evidence="13 14" key="1">
    <citation type="submission" date="2018-05" db="EMBL/GenBank/DDBJ databases">
        <title>Genomic Encyclopedia of Type Strains, Phase IV (KMG-IV): sequencing the most valuable type-strain genomes for metagenomic binning, comparative biology and taxonomic classification.</title>
        <authorList>
            <person name="Goeker M."/>
        </authorList>
    </citation>
    <scope>NUCLEOTIDE SEQUENCE [LARGE SCALE GENOMIC DNA]</scope>
    <source>
        <strain evidence="13 14">DSM 103371</strain>
    </source>
</reference>
<dbReference type="HAMAP" id="MF_00061">
    <property type="entry name" value="IspE"/>
    <property type="match status" value="1"/>
</dbReference>
<comment type="similarity">
    <text evidence="1 10">Belongs to the GHMP kinase family. IspE subfamily.</text>
</comment>
<dbReference type="GO" id="GO:0019288">
    <property type="term" value="P:isopentenyl diphosphate biosynthetic process, methylerythritol 4-phosphate pathway"/>
    <property type="evidence" value="ECO:0007669"/>
    <property type="project" value="UniProtKB-UniRule"/>
</dbReference>
<feature type="domain" description="GHMP kinase N-terminal" evidence="11">
    <location>
        <begin position="68"/>
        <end position="141"/>
    </location>
</feature>
<dbReference type="RefSeq" id="WP_109759304.1">
    <property type="nucleotide sequence ID" value="NZ_CP034588.1"/>
</dbReference>
<dbReference type="EMBL" id="QGGV01000004">
    <property type="protein sequence ID" value="PWK56632.1"/>
    <property type="molecule type" value="Genomic_DNA"/>
</dbReference>
<evidence type="ECO:0000313" key="13">
    <source>
        <dbReference type="EMBL" id="PWK56632.1"/>
    </source>
</evidence>
<protein>
    <recommendedName>
        <fullName evidence="3 10">4-diphosphocytidyl-2-C-methyl-D-erythritol kinase</fullName>
        <shortName evidence="10">CMK</shortName>
        <ecNumber evidence="2 10">2.7.1.148</ecNumber>
    </recommendedName>
    <alternativeName>
        <fullName evidence="9 10">4-(cytidine-5'-diphospho)-2-C-methyl-D-erythritol kinase</fullName>
    </alternativeName>
</protein>
<evidence type="ECO:0000256" key="10">
    <source>
        <dbReference type="HAMAP-Rule" id="MF_00061"/>
    </source>
</evidence>
<evidence type="ECO:0000256" key="7">
    <source>
        <dbReference type="ARBA" id="ARBA00022840"/>
    </source>
</evidence>
<evidence type="ECO:0000256" key="8">
    <source>
        <dbReference type="ARBA" id="ARBA00023229"/>
    </source>
</evidence>
<dbReference type="Proteomes" id="UP000245390">
    <property type="component" value="Unassembled WGS sequence"/>
</dbReference>
<dbReference type="NCBIfam" id="TIGR00154">
    <property type="entry name" value="ispE"/>
    <property type="match status" value="1"/>
</dbReference>
<dbReference type="OrthoDB" id="9809438at2"/>
<name>A0A316G7M3_9RHOB</name>
<sequence>MTVEVFAPAKINLTLHVIGRRTDGYHLLDSLVVFARDVGDVIHVEAADRLELTVEGPFRKGVPTDETNLVVRAARHLQSLRAVQAGARLRLEKTLPHGAGIGGGSADAAAALKALALLWKVPPPTPAETLNLGADVPACMAGPAPMRMRGIGERLDPVPPLPPLWLVLVNPGRHVSTPRVFSLLGSIRGADALSMDEMRMGWDFEAFHAWLSGQGNDLTACATEEVAEIGHVLEALRSSPGCRKADMSGSGSTCWGLFKSAAAAHRAAETLAHDYPQWWVRMTAIN</sequence>
<feature type="active site" evidence="10">
    <location>
        <position position="135"/>
    </location>
</feature>
<dbReference type="GO" id="GO:0016114">
    <property type="term" value="P:terpenoid biosynthetic process"/>
    <property type="evidence" value="ECO:0007669"/>
    <property type="project" value="UniProtKB-UniRule"/>
</dbReference>
<dbReference type="InterPro" id="IPR013750">
    <property type="entry name" value="GHMP_kinase_C_dom"/>
</dbReference>
<evidence type="ECO:0000256" key="3">
    <source>
        <dbReference type="ARBA" id="ARBA00017473"/>
    </source>
</evidence>
<keyword evidence="7 10" id="KW-0067">ATP-binding</keyword>
<dbReference type="InterPro" id="IPR036554">
    <property type="entry name" value="GHMP_kinase_C_sf"/>
</dbReference>
<dbReference type="Gene3D" id="3.30.70.890">
    <property type="entry name" value="GHMP kinase, C-terminal domain"/>
    <property type="match status" value="1"/>
</dbReference>
<comment type="caution">
    <text evidence="13">The sequence shown here is derived from an EMBL/GenBank/DDBJ whole genome shotgun (WGS) entry which is preliminary data.</text>
</comment>
<evidence type="ECO:0000256" key="5">
    <source>
        <dbReference type="ARBA" id="ARBA00022741"/>
    </source>
</evidence>
<dbReference type="PIRSF" id="PIRSF010376">
    <property type="entry name" value="IspE"/>
    <property type="match status" value="1"/>
</dbReference>
<keyword evidence="6 10" id="KW-0418">Kinase</keyword>
<comment type="pathway">
    <text evidence="10">Isoprenoid biosynthesis; isopentenyl diphosphate biosynthesis via DXP pathway; isopentenyl diphosphate from 1-deoxy-D-xylulose 5-phosphate: step 3/6.</text>
</comment>
<dbReference type="GO" id="GO:0005524">
    <property type="term" value="F:ATP binding"/>
    <property type="evidence" value="ECO:0007669"/>
    <property type="project" value="UniProtKB-UniRule"/>
</dbReference>
<dbReference type="GO" id="GO:0050515">
    <property type="term" value="F:4-(cytidine 5'-diphospho)-2-C-methyl-D-erythritol kinase activity"/>
    <property type="evidence" value="ECO:0007669"/>
    <property type="project" value="UniProtKB-UniRule"/>
</dbReference>
<comment type="function">
    <text evidence="10">Catalyzes the phosphorylation of the position 2 hydroxy group of 4-diphosphocytidyl-2C-methyl-D-erythritol.</text>
</comment>
<dbReference type="KEGG" id="salo:EF888_00205"/>
<evidence type="ECO:0000259" key="12">
    <source>
        <dbReference type="Pfam" id="PF08544"/>
    </source>
</evidence>
<dbReference type="SUPFAM" id="SSF55060">
    <property type="entry name" value="GHMP Kinase, C-terminal domain"/>
    <property type="match status" value="1"/>
</dbReference>
<keyword evidence="5 10" id="KW-0547">Nucleotide-binding</keyword>
<dbReference type="Gene3D" id="3.30.230.10">
    <property type="match status" value="1"/>
</dbReference>
<dbReference type="EC" id="2.7.1.148" evidence="2 10"/>
<keyword evidence="4 10" id="KW-0808">Transferase</keyword>
<organism evidence="13 14">
    <name type="scientific">Silicimonas algicola</name>
    <dbReference type="NCBI Taxonomy" id="1826607"/>
    <lineage>
        <taxon>Bacteria</taxon>
        <taxon>Pseudomonadati</taxon>
        <taxon>Pseudomonadota</taxon>
        <taxon>Alphaproteobacteria</taxon>
        <taxon>Rhodobacterales</taxon>
        <taxon>Paracoccaceae</taxon>
    </lineage>
</organism>
<evidence type="ECO:0000256" key="1">
    <source>
        <dbReference type="ARBA" id="ARBA00009684"/>
    </source>
</evidence>
<evidence type="ECO:0000256" key="9">
    <source>
        <dbReference type="ARBA" id="ARBA00032554"/>
    </source>
</evidence>
<dbReference type="UniPathway" id="UPA00056">
    <property type="reaction ID" value="UER00094"/>
</dbReference>
<dbReference type="AlphaFoldDB" id="A0A316G7M3"/>
<dbReference type="SUPFAM" id="SSF54211">
    <property type="entry name" value="Ribosomal protein S5 domain 2-like"/>
    <property type="match status" value="1"/>
</dbReference>